<dbReference type="Gene3D" id="3.40.50.1000">
    <property type="entry name" value="HAD superfamily/HAD-like"/>
    <property type="match status" value="1"/>
</dbReference>
<dbReference type="OrthoDB" id="5504491at2"/>
<dbReference type="AlphaFoldDB" id="A0A387B9U7"/>
<dbReference type="SUPFAM" id="SSF56784">
    <property type="entry name" value="HAD-like"/>
    <property type="match status" value="1"/>
</dbReference>
<accession>A0A387B9U7</accession>
<dbReference type="RefSeq" id="WP_120762283.1">
    <property type="nucleotide sequence ID" value="NZ_CP032630.1"/>
</dbReference>
<dbReference type="PANTHER" id="PTHR43434:SF19">
    <property type="entry name" value="PHOSPHONOACETALDEHYDE HYDROLASE"/>
    <property type="match status" value="1"/>
</dbReference>
<name>A0A387B9U7_9MICO</name>
<dbReference type="SFLD" id="SFLDG01129">
    <property type="entry name" value="C1.5:_HAD__Beta-PGM__Phosphata"/>
    <property type="match status" value="1"/>
</dbReference>
<dbReference type="InterPro" id="IPR050155">
    <property type="entry name" value="HAD-like_hydrolase_sf"/>
</dbReference>
<dbReference type="InterPro" id="IPR036412">
    <property type="entry name" value="HAD-like_sf"/>
</dbReference>
<dbReference type="GO" id="GO:0005829">
    <property type="term" value="C:cytosol"/>
    <property type="evidence" value="ECO:0007669"/>
    <property type="project" value="TreeGrafter"/>
</dbReference>
<dbReference type="EMBL" id="CP032630">
    <property type="protein sequence ID" value="AYF97935.1"/>
    <property type="molecule type" value="Genomic_DNA"/>
</dbReference>
<dbReference type="Pfam" id="PF00702">
    <property type="entry name" value="Hydrolase"/>
    <property type="match status" value="1"/>
</dbReference>
<evidence type="ECO:0000313" key="2">
    <source>
        <dbReference type="Proteomes" id="UP000278886"/>
    </source>
</evidence>
<keyword evidence="1" id="KW-0378">Hydrolase</keyword>
<sequence length="227" mass="23279">MTTTAETTPRYELVVLDLAGTTVVDDGLVEGAFARAWDRVKRTDEGRAAALAHVRATMGQSKIEVFRAIADEETAQELNRAFERAIGELIDGGHCAAIPGAEDTIRALRDAGHKLAFTTGFASTTARAVVEAVGWDGLADVVLTPADAGRGRPAPDLPLTALIRTGAGSVASMVVVGDTPADAASGRAAGAGLVVGVLTGGETEESLRAAGADLVLASVAELPEHLR</sequence>
<dbReference type="GO" id="GO:0008967">
    <property type="term" value="F:phosphoglycolate phosphatase activity"/>
    <property type="evidence" value="ECO:0007669"/>
    <property type="project" value="TreeGrafter"/>
</dbReference>
<dbReference type="InterPro" id="IPR023214">
    <property type="entry name" value="HAD_sf"/>
</dbReference>
<reference evidence="2" key="1">
    <citation type="submission" date="2018-09" db="EMBL/GenBank/DDBJ databases">
        <title>Genome sequencing of strain 2DFWR-13.</title>
        <authorList>
            <person name="Heo J."/>
            <person name="Kim S.-J."/>
            <person name="Kwon S.-W."/>
        </authorList>
    </citation>
    <scope>NUCLEOTIDE SEQUENCE [LARGE SCALE GENOMIC DNA]</scope>
    <source>
        <strain evidence="2">2DFWR-13</strain>
    </source>
</reference>
<dbReference type="Proteomes" id="UP000278886">
    <property type="component" value="Chromosome"/>
</dbReference>
<evidence type="ECO:0000313" key="1">
    <source>
        <dbReference type="EMBL" id="AYF97935.1"/>
    </source>
</evidence>
<dbReference type="SFLD" id="SFLDS00003">
    <property type="entry name" value="Haloacid_Dehalogenase"/>
    <property type="match status" value="1"/>
</dbReference>
<protein>
    <submittedName>
        <fullName evidence="1">HAD family hydrolase</fullName>
    </submittedName>
</protein>
<dbReference type="GO" id="GO:0006281">
    <property type="term" value="P:DNA repair"/>
    <property type="evidence" value="ECO:0007669"/>
    <property type="project" value="TreeGrafter"/>
</dbReference>
<proteinExistence type="predicted"/>
<keyword evidence="2" id="KW-1185">Reference proteome</keyword>
<dbReference type="PANTHER" id="PTHR43434">
    <property type="entry name" value="PHOSPHOGLYCOLATE PHOSPHATASE"/>
    <property type="match status" value="1"/>
</dbReference>
<dbReference type="KEGG" id="lyd:D7I47_06460"/>
<gene>
    <name evidence="1" type="ORF">D7I47_06460</name>
</gene>
<organism evidence="1 2">
    <name type="scientific">Protaetiibacter intestinalis</name>
    <dbReference type="NCBI Taxonomy" id="2419774"/>
    <lineage>
        <taxon>Bacteria</taxon>
        <taxon>Bacillati</taxon>
        <taxon>Actinomycetota</taxon>
        <taxon>Actinomycetes</taxon>
        <taxon>Micrococcales</taxon>
        <taxon>Microbacteriaceae</taxon>
        <taxon>Protaetiibacter</taxon>
    </lineage>
</organism>